<organism evidence="7 8">
    <name type="scientific">Agarivorans gilvus</name>
    <dbReference type="NCBI Taxonomy" id="680279"/>
    <lineage>
        <taxon>Bacteria</taxon>
        <taxon>Pseudomonadati</taxon>
        <taxon>Pseudomonadota</taxon>
        <taxon>Gammaproteobacteria</taxon>
        <taxon>Alteromonadales</taxon>
        <taxon>Alteromonadaceae</taxon>
        <taxon>Agarivorans</taxon>
    </lineage>
</organism>
<protein>
    <recommendedName>
        <fullName evidence="9">Lysine transporter LysE</fullName>
    </recommendedName>
</protein>
<feature type="transmembrane region" description="Helical" evidence="6">
    <location>
        <begin position="72"/>
        <end position="90"/>
    </location>
</feature>
<evidence type="ECO:0000256" key="5">
    <source>
        <dbReference type="ARBA" id="ARBA00023136"/>
    </source>
</evidence>
<evidence type="ECO:0000256" key="3">
    <source>
        <dbReference type="ARBA" id="ARBA00022692"/>
    </source>
</evidence>
<gene>
    <name evidence="7" type="ORF">GCM10007414_34080</name>
</gene>
<keyword evidence="5 6" id="KW-0472">Membrane</keyword>
<dbReference type="InterPro" id="IPR001123">
    <property type="entry name" value="LeuE-type"/>
</dbReference>
<comment type="caution">
    <text evidence="7">The sequence shown here is derived from an EMBL/GenBank/DDBJ whole genome shotgun (WGS) entry which is preliminary data.</text>
</comment>
<comment type="subcellular location">
    <subcellularLocation>
        <location evidence="1">Cell membrane</location>
        <topology evidence="1">Multi-pass membrane protein</topology>
    </subcellularLocation>
</comment>
<reference evidence="8" key="1">
    <citation type="journal article" date="2019" name="Int. J. Syst. Evol. Microbiol.">
        <title>The Global Catalogue of Microorganisms (GCM) 10K type strain sequencing project: providing services to taxonomists for standard genome sequencing and annotation.</title>
        <authorList>
            <consortium name="The Broad Institute Genomics Platform"/>
            <consortium name="The Broad Institute Genome Sequencing Center for Infectious Disease"/>
            <person name="Wu L."/>
            <person name="Ma J."/>
        </authorList>
    </citation>
    <scope>NUCLEOTIDE SEQUENCE [LARGE SCALE GENOMIC DNA]</scope>
    <source>
        <strain evidence="8">CGMCC 1.10131</strain>
    </source>
</reference>
<accession>A0ABQ1I6S7</accession>
<dbReference type="PANTHER" id="PTHR30086:SF20">
    <property type="entry name" value="ARGININE EXPORTER PROTEIN ARGO-RELATED"/>
    <property type="match status" value="1"/>
</dbReference>
<dbReference type="EMBL" id="BMDY01000025">
    <property type="protein sequence ID" value="GGB17846.1"/>
    <property type="molecule type" value="Genomic_DNA"/>
</dbReference>
<keyword evidence="2" id="KW-1003">Cell membrane</keyword>
<dbReference type="PANTHER" id="PTHR30086">
    <property type="entry name" value="ARGININE EXPORTER PROTEIN ARGO"/>
    <property type="match status" value="1"/>
</dbReference>
<feature type="transmembrane region" description="Helical" evidence="6">
    <location>
        <begin position="39"/>
        <end position="60"/>
    </location>
</feature>
<evidence type="ECO:0000256" key="6">
    <source>
        <dbReference type="SAM" id="Phobius"/>
    </source>
</evidence>
<dbReference type="RefSeq" id="WP_188407553.1">
    <property type="nucleotide sequence ID" value="NZ_BMDY01000025.1"/>
</dbReference>
<sequence length="202" mass="21863">MLEALSALLLINLLGMLSPGPDMVLVLRHASNNSRQAALCVLGVLLGFSLHISFAVGGLSLLLKQSPLLFELLRWSGAGFLIFIGLKTLFSGARTIEFGAQSQPKRGKNVVLSGLACNLLNPKILVFVVSVFSQFIGQETLLSEKLILAAALLLETAILWGVLLKVLSHHRVQVKLQHYQQWVNRFSGTSLLGMGTLLGLHS</sequence>
<dbReference type="Proteomes" id="UP000651977">
    <property type="component" value="Unassembled WGS sequence"/>
</dbReference>
<evidence type="ECO:0000256" key="4">
    <source>
        <dbReference type="ARBA" id="ARBA00022989"/>
    </source>
</evidence>
<feature type="transmembrane region" description="Helical" evidence="6">
    <location>
        <begin position="6"/>
        <end position="27"/>
    </location>
</feature>
<evidence type="ECO:0000256" key="1">
    <source>
        <dbReference type="ARBA" id="ARBA00004651"/>
    </source>
</evidence>
<evidence type="ECO:0000313" key="7">
    <source>
        <dbReference type="EMBL" id="GGB17846.1"/>
    </source>
</evidence>
<evidence type="ECO:0000256" key="2">
    <source>
        <dbReference type="ARBA" id="ARBA00022475"/>
    </source>
</evidence>
<evidence type="ECO:0008006" key="9">
    <source>
        <dbReference type="Google" id="ProtNLM"/>
    </source>
</evidence>
<proteinExistence type="predicted"/>
<feature type="transmembrane region" description="Helical" evidence="6">
    <location>
        <begin position="110"/>
        <end position="135"/>
    </location>
</feature>
<keyword evidence="8" id="KW-1185">Reference proteome</keyword>
<evidence type="ECO:0000313" key="8">
    <source>
        <dbReference type="Proteomes" id="UP000651977"/>
    </source>
</evidence>
<keyword evidence="3 6" id="KW-0812">Transmembrane</keyword>
<keyword evidence="4 6" id="KW-1133">Transmembrane helix</keyword>
<feature type="transmembrane region" description="Helical" evidence="6">
    <location>
        <begin position="147"/>
        <end position="167"/>
    </location>
</feature>
<dbReference type="PIRSF" id="PIRSF006324">
    <property type="entry name" value="LeuE"/>
    <property type="match status" value="1"/>
</dbReference>
<dbReference type="Pfam" id="PF01810">
    <property type="entry name" value="LysE"/>
    <property type="match status" value="1"/>
</dbReference>
<name>A0ABQ1I6S7_9ALTE</name>